<accession>A0A5E4MYL4</accession>
<evidence type="ECO:0000313" key="2">
    <source>
        <dbReference type="EMBL" id="VVC36733.1"/>
    </source>
</evidence>
<protein>
    <submittedName>
        <fullName evidence="2">Uncharacterized protein</fullName>
    </submittedName>
</protein>
<name>A0A5E4MYL4_9HEMI</name>
<gene>
    <name evidence="2" type="ORF">CINCED_3A012250</name>
</gene>
<evidence type="ECO:0000256" key="1">
    <source>
        <dbReference type="SAM" id="MobiDB-lite"/>
    </source>
</evidence>
<sequence>MKWEDVVKEHTEQLGGGTDRKARETDRDGRNAGCTTGKRNRGRDNQKKKKKKIGNDKGEYRLDGLCSMLSVRGQKIHHDTNMFIENVVEKCSLQKRNLQFLF</sequence>
<organism evidence="2 3">
    <name type="scientific">Cinara cedri</name>
    <dbReference type="NCBI Taxonomy" id="506608"/>
    <lineage>
        <taxon>Eukaryota</taxon>
        <taxon>Metazoa</taxon>
        <taxon>Ecdysozoa</taxon>
        <taxon>Arthropoda</taxon>
        <taxon>Hexapoda</taxon>
        <taxon>Insecta</taxon>
        <taxon>Pterygota</taxon>
        <taxon>Neoptera</taxon>
        <taxon>Paraneoptera</taxon>
        <taxon>Hemiptera</taxon>
        <taxon>Sternorrhyncha</taxon>
        <taxon>Aphidomorpha</taxon>
        <taxon>Aphidoidea</taxon>
        <taxon>Aphididae</taxon>
        <taxon>Lachninae</taxon>
        <taxon>Cinara</taxon>
    </lineage>
</organism>
<feature type="compositionally biased region" description="Basic and acidic residues" evidence="1">
    <location>
        <begin position="1"/>
        <end position="30"/>
    </location>
</feature>
<feature type="region of interest" description="Disordered" evidence="1">
    <location>
        <begin position="1"/>
        <end position="57"/>
    </location>
</feature>
<keyword evidence="3" id="KW-1185">Reference proteome</keyword>
<reference evidence="2 3" key="1">
    <citation type="submission" date="2019-08" db="EMBL/GenBank/DDBJ databases">
        <authorList>
            <person name="Alioto T."/>
            <person name="Alioto T."/>
            <person name="Gomez Garrido J."/>
        </authorList>
    </citation>
    <scope>NUCLEOTIDE SEQUENCE [LARGE SCALE GENOMIC DNA]</scope>
</reference>
<evidence type="ECO:0000313" key="3">
    <source>
        <dbReference type="Proteomes" id="UP000325440"/>
    </source>
</evidence>
<proteinExistence type="predicted"/>
<dbReference type="AlphaFoldDB" id="A0A5E4MYL4"/>
<feature type="compositionally biased region" description="Basic residues" evidence="1">
    <location>
        <begin position="38"/>
        <end position="52"/>
    </location>
</feature>
<dbReference type="EMBL" id="CABPRJ010001435">
    <property type="protein sequence ID" value="VVC36733.1"/>
    <property type="molecule type" value="Genomic_DNA"/>
</dbReference>
<dbReference type="Proteomes" id="UP000325440">
    <property type="component" value="Unassembled WGS sequence"/>
</dbReference>